<evidence type="ECO:0000313" key="2">
    <source>
        <dbReference type="Proteomes" id="UP001055811"/>
    </source>
</evidence>
<dbReference type="EMBL" id="CM042010">
    <property type="protein sequence ID" value="KAI3778029.1"/>
    <property type="molecule type" value="Genomic_DNA"/>
</dbReference>
<gene>
    <name evidence="1" type="ORF">L2E82_06992</name>
</gene>
<proteinExistence type="predicted"/>
<organism evidence="1 2">
    <name type="scientific">Cichorium intybus</name>
    <name type="common">Chicory</name>
    <dbReference type="NCBI Taxonomy" id="13427"/>
    <lineage>
        <taxon>Eukaryota</taxon>
        <taxon>Viridiplantae</taxon>
        <taxon>Streptophyta</taxon>
        <taxon>Embryophyta</taxon>
        <taxon>Tracheophyta</taxon>
        <taxon>Spermatophyta</taxon>
        <taxon>Magnoliopsida</taxon>
        <taxon>eudicotyledons</taxon>
        <taxon>Gunneridae</taxon>
        <taxon>Pentapetalae</taxon>
        <taxon>asterids</taxon>
        <taxon>campanulids</taxon>
        <taxon>Asterales</taxon>
        <taxon>Asteraceae</taxon>
        <taxon>Cichorioideae</taxon>
        <taxon>Cichorieae</taxon>
        <taxon>Cichoriinae</taxon>
        <taxon>Cichorium</taxon>
    </lineage>
</organism>
<reference evidence="1 2" key="2">
    <citation type="journal article" date="2022" name="Mol. Ecol. Resour.">
        <title>The genomes of chicory, endive, great burdock and yacon provide insights into Asteraceae paleo-polyploidization history and plant inulin production.</title>
        <authorList>
            <person name="Fan W."/>
            <person name="Wang S."/>
            <person name="Wang H."/>
            <person name="Wang A."/>
            <person name="Jiang F."/>
            <person name="Liu H."/>
            <person name="Zhao H."/>
            <person name="Xu D."/>
            <person name="Zhang Y."/>
        </authorList>
    </citation>
    <scope>NUCLEOTIDE SEQUENCE [LARGE SCALE GENOMIC DNA]</scope>
    <source>
        <strain evidence="2">cv. Punajuju</strain>
        <tissue evidence="1">Leaves</tissue>
    </source>
</reference>
<reference evidence="2" key="1">
    <citation type="journal article" date="2022" name="Mol. Ecol. Resour.">
        <title>The genomes of chicory, endive, great burdock and yacon provide insights into Asteraceae palaeo-polyploidization history and plant inulin production.</title>
        <authorList>
            <person name="Fan W."/>
            <person name="Wang S."/>
            <person name="Wang H."/>
            <person name="Wang A."/>
            <person name="Jiang F."/>
            <person name="Liu H."/>
            <person name="Zhao H."/>
            <person name="Xu D."/>
            <person name="Zhang Y."/>
        </authorList>
    </citation>
    <scope>NUCLEOTIDE SEQUENCE [LARGE SCALE GENOMIC DNA]</scope>
    <source>
        <strain evidence="2">cv. Punajuju</strain>
    </source>
</reference>
<evidence type="ECO:0000313" key="1">
    <source>
        <dbReference type="EMBL" id="KAI3778029.1"/>
    </source>
</evidence>
<name>A0ACB9G350_CICIN</name>
<comment type="caution">
    <text evidence="1">The sequence shown here is derived from an EMBL/GenBank/DDBJ whole genome shotgun (WGS) entry which is preliminary data.</text>
</comment>
<keyword evidence="2" id="KW-1185">Reference proteome</keyword>
<protein>
    <submittedName>
        <fullName evidence="1">Uncharacterized protein</fullName>
    </submittedName>
</protein>
<sequence>MGNPVQKLFRLRQDSAIIVINKPPGMPVQVAFNPITVNAIGNMLSRICCEEKLKITSEQIDSIAKASEGDTRNAITSLQYFYLK</sequence>
<dbReference type="Proteomes" id="UP001055811">
    <property type="component" value="Linkage Group LG02"/>
</dbReference>
<accession>A0ACB9G350</accession>